<dbReference type="Gene3D" id="3.10.20.30">
    <property type="match status" value="1"/>
</dbReference>
<evidence type="ECO:0000256" key="2">
    <source>
        <dbReference type="ARBA" id="ARBA00022714"/>
    </source>
</evidence>
<dbReference type="PROSITE" id="PS51318">
    <property type="entry name" value="TAT"/>
    <property type="match status" value="1"/>
</dbReference>
<comment type="caution">
    <text evidence="16">The sequence shown here is derived from an EMBL/GenBank/DDBJ whole genome shotgun (WGS) entry which is preliminary data.</text>
</comment>
<sequence length="239" mass="25059">MSNQGDEDNKGHPQDAGVYSNAQAIGEGDFSLTRRELIKAGAATAATAAVSAKATAAFAGETPVTPAPEILPLRLKVNGEVRQLAVDTRTTLLDALRENLQLTGTKKGCDHGQCGACTVIVDGRRINACLTLAVMHQDAEVTTIEGLGTPDNLHPMQAAFVKHDGYQCGYCTPGQICSSVAVLKEIEAGIPSHVTLDLVSPPQMTADEIRERMSGNICRCGAYSNILAAIEEVAGGEKS</sequence>
<comment type="function">
    <text evidence="10">Oxidizes aldehydes to the corresponding carboxylic acids with a preference for aromatic aldehydes. It might play a role in the detoxification of aldehydes to avoid cell damage.</text>
</comment>
<keyword evidence="17" id="KW-1185">Reference proteome</keyword>
<protein>
    <recommendedName>
        <fullName evidence="13">Aldehyde oxidoreductase iron-sulfur-binding subunit PaoA</fullName>
        <ecNumber evidence="12">1.2.99.6</ecNumber>
    </recommendedName>
</protein>
<dbReference type="GO" id="GO:0051537">
    <property type="term" value="F:2 iron, 2 sulfur cluster binding"/>
    <property type="evidence" value="ECO:0007669"/>
    <property type="project" value="UniProtKB-KW"/>
</dbReference>
<dbReference type="InterPro" id="IPR006058">
    <property type="entry name" value="2Fe2S_fd_BS"/>
</dbReference>
<dbReference type="Proteomes" id="UP000037315">
    <property type="component" value="Unassembled WGS sequence"/>
</dbReference>
<dbReference type="CDD" id="cd00207">
    <property type="entry name" value="fer2"/>
    <property type="match status" value="1"/>
</dbReference>
<dbReference type="PANTHER" id="PTHR45331">
    <property type="entry name" value="OXIDOREDUCTASE, IRON-SULPHUR BINDING SUBUNIT-RELATED-RELATED"/>
    <property type="match status" value="1"/>
</dbReference>
<dbReference type="STRING" id="1121863.GCA_000621185_03509"/>
<dbReference type="NCBIfam" id="NF008514">
    <property type="entry name" value="PRK11433.1"/>
    <property type="match status" value="1"/>
</dbReference>
<keyword evidence="5" id="KW-0574">Periplasm</keyword>
<proteinExistence type="predicted"/>
<dbReference type="FunFam" id="3.10.20.30:FF:000020">
    <property type="entry name" value="Xanthine dehydrogenase iron-sulfur subunit"/>
    <property type="match status" value="1"/>
</dbReference>
<keyword evidence="2" id="KW-0001">2Fe-2S</keyword>
<dbReference type="InterPro" id="IPR012675">
    <property type="entry name" value="Beta-grasp_dom_sf"/>
</dbReference>
<dbReference type="PANTHER" id="PTHR45331:SF1">
    <property type="entry name" value="ALDEHYDE OXIDOREDUCTASE IRON-SULFUR-BINDING SUBUNIT PAOA"/>
    <property type="match status" value="1"/>
</dbReference>
<evidence type="ECO:0000313" key="17">
    <source>
        <dbReference type="Proteomes" id="UP000037315"/>
    </source>
</evidence>
<dbReference type="EMBL" id="LFEJ01000010">
    <property type="protein sequence ID" value="KMV35507.1"/>
    <property type="molecule type" value="Genomic_DNA"/>
</dbReference>
<keyword evidence="7" id="KW-0408">Iron</keyword>
<comment type="catalytic activity">
    <reaction evidence="9">
        <text>an aldehyde + A + H2O = a carboxylate + AH2 + H(+)</text>
        <dbReference type="Rhea" id="RHEA:56856"/>
        <dbReference type="ChEBI" id="CHEBI:13193"/>
        <dbReference type="ChEBI" id="CHEBI:15377"/>
        <dbReference type="ChEBI" id="CHEBI:15378"/>
        <dbReference type="ChEBI" id="CHEBI:17478"/>
        <dbReference type="ChEBI" id="CHEBI:17499"/>
        <dbReference type="ChEBI" id="CHEBI:29067"/>
        <dbReference type="EC" id="1.2.99.6"/>
    </reaction>
</comment>
<dbReference type="InterPro" id="IPR002888">
    <property type="entry name" value="2Fe-2S-bd"/>
</dbReference>
<dbReference type="SUPFAM" id="SSF54292">
    <property type="entry name" value="2Fe-2S ferredoxin-like"/>
    <property type="match status" value="1"/>
</dbReference>
<evidence type="ECO:0000256" key="13">
    <source>
        <dbReference type="ARBA" id="ARBA00067137"/>
    </source>
</evidence>
<accession>A0A0J8VRF1</accession>
<evidence type="ECO:0000256" key="11">
    <source>
        <dbReference type="ARBA" id="ARBA00063749"/>
    </source>
</evidence>
<dbReference type="InterPro" id="IPR036010">
    <property type="entry name" value="2Fe-2S_ferredoxin-like_sf"/>
</dbReference>
<keyword evidence="8" id="KW-0411">Iron-sulfur</keyword>
<name>A0A0J8VRF1_9ENTR</name>
<evidence type="ECO:0000256" key="10">
    <source>
        <dbReference type="ARBA" id="ARBA00058870"/>
    </source>
</evidence>
<dbReference type="GO" id="GO:0042597">
    <property type="term" value="C:periplasmic space"/>
    <property type="evidence" value="ECO:0007669"/>
    <property type="project" value="UniProtKB-SubCell"/>
</dbReference>
<dbReference type="GO" id="GO:0047770">
    <property type="term" value="F:carboxylate reductase activity"/>
    <property type="evidence" value="ECO:0007669"/>
    <property type="project" value="UniProtKB-EC"/>
</dbReference>
<evidence type="ECO:0000313" key="16">
    <source>
        <dbReference type="EMBL" id="KMV35507.1"/>
    </source>
</evidence>
<dbReference type="InterPro" id="IPR036884">
    <property type="entry name" value="2Fe-2S-bd_dom_sf"/>
</dbReference>
<dbReference type="Gene3D" id="1.10.150.120">
    <property type="entry name" value="[2Fe-2S]-binding domain"/>
    <property type="match status" value="1"/>
</dbReference>
<dbReference type="InterPro" id="IPR052914">
    <property type="entry name" value="Aldehyde_Oxdr_Iron-Sulfur"/>
</dbReference>
<gene>
    <name evidence="16" type="ORF">ACH50_06280</name>
</gene>
<dbReference type="SUPFAM" id="SSF47741">
    <property type="entry name" value="CO dehydrogenase ISP C-domain like"/>
    <property type="match status" value="1"/>
</dbReference>
<dbReference type="PATRIC" id="fig|1656095.3.peg.559"/>
<evidence type="ECO:0000256" key="6">
    <source>
        <dbReference type="ARBA" id="ARBA00023002"/>
    </source>
</evidence>
<evidence type="ECO:0000256" key="4">
    <source>
        <dbReference type="ARBA" id="ARBA00022729"/>
    </source>
</evidence>
<organism evidence="16 17">
    <name type="scientific">Franconibacter pulveris</name>
    <dbReference type="NCBI Taxonomy" id="435910"/>
    <lineage>
        <taxon>Bacteria</taxon>
        <taxon>Pseudomonadati</taxon>
        <taxon>Pseudomonadota</taxon>
        <taxon>Gammaproteobacteria</taxon>
        <taxon>Enterobacterales</taxon>
        <taxon>Enterobacteriaceae</taxon>
        <taxon>Franconibacter</taxon>
    </lineage>
</organism>
<feature type="domain" description="2Fe-2S ferredoxin-type" evidence="15">
    <location>
        <begin position="71"/>
        <end position="147"/>
    </location>
</feature>
<evidence type="ECO:0000259" key="15">
    <source>
        <dbReference type="PROSITE" id="PS51085"/>
    </source>
</evidence>
<keyword evidence="3" id="KW-0479">Metal-binding</keyword>
<keyword evidence="6" id="KW-0560">Oxidoreductase</keyword>
<dbReference type="PROSITE" id="PS51085">
    <property type="entry name" value="2FE2S_FER_2"/>
    <property type="match status" value="1"/>
</dbReference>
<dbReference type="InterPro" id="IPR001041">
    <property type="entry name" value="2Fe-2S_ferredoxin-type"/>
</dbReference>
<evidence type="ECO:0000256" key="9">
    <source>
        <dbReference type="ARBA" id="ARBA00050952"/>
    </source>
</evidence>
<dbReference type="EC" id="1.2.99.6" evidence="12"/>
<evidence type="ECO:0000256" key="14">
    <source>
        <dbReference type="SAM" id="MobiDB-lite"/>
    </source>
</evidence>
<evidence type="ECO:0000256" key="5">
    <source>
        <dbReference type="ARBA" id="ARBA00022764"/>
    </source>
</evidence>
<dbReference type="FunFam" id="1.10.150.120:FF:000005">
    <property type="entry name" value="Aldehyde dehydrogenase iron-sulfur subunit"/>
    <property type="match status" value="1"/>
</dbReference>
<dbReference type="GO" id="GO:0046872">
    <property type="term" value="F:metal ion binding"/>
    <property type="evidence" value="ECO:0007669"/>
    <property type="project" value="UniProtKB-KW"/>
</dbReference>
<dbReference type="PROSITE" id="PS00197">
    <property type="entry name" value="2FE2S_FER_1"/>
    <property type="match status" value="1"/>
</dbReference>
<comment type="subunit">
    <text evidence="11">Heterotrimer composed of PaoA, PaoB and PaoC.</text>
</comment>
<keyword evidence="4" id="KW-0732">Signal</keyword>
<dbReference type="RefSeq" id="WP_024556790.1">
    <property type="nucleotide sequence ID" value="NZ_LFEJ01000010.1"/>
</dbReference>
<evidence type="ECO:0000256" key="8">
    <source>
        <dbReference type="ARBA" id="ARBA00023014"/>
    </source>
</evidence>
<dbReference type="Pfam" id="PF01799">
    <property type="entry name" value="Fer2_2"/>
    <property type="match status" value="1"/>
</dbReference>
<dbReference type="AlphaFoldDB" id="A0A0J8VRF1"/>
<dbReference type="InterPro" id="IPR006311">
    <property type="entry name" value="TAT_signal"/>
</dbReference>
<feature type="region of interest" description="Disordered" evidence="14">
    <location>
        <begin position="1"/>
        <end position="20"/>
    </location>
</feature>
<comment type="subcellular location">
    <subcellularLocation>
        <location evidence="1">Periplasm</location>
    </subcellularLocation>
</comment>
<evidence type="ECO:0000256" key="7">
    <source>
        <dbReference type="ARBA" id="ARBA00023004"/>
    </source>
</evidence>
<evidence type="ECO:0000256" key="12">
    <source>
        <dbReference type="ARBA" id="ARBA00066865"/>
    </source>
</evidence>
<evidence type="ECO:0000256" key="1">
    <source>
        <dbReference type="ARBA" id="ARBA00004418"/>
    </source>
</evidence>
<reference evidence="16 17" key="1">
    <citation type="submission" date="2015-06" db="EMBL/GenBank/DDBJ databases">
        <title>Genome sequencing of Cronobacter sp. strain DJ34 isolated from petroleum contaminated sludge of Duliajan Oil Fields, Assam, India.</title>
        <authorList>
            <person name="Pal S."/>
            <person name="Banerjee T.D."/>
            <person name="Roy A."/>
            <person name="Sar P."/>
            <person name="Kazy S.K."/>
        </authorList>
    </citation>
    <scope>NUCLEOTIDE SEQUENCE [LARGE SCALE GENOMIC DNA]</scope>
    <source>
        <strain evidence="16 17">DJ34</strain>
    </source>
</reference>
<evidence type="ECO:0000256" key="3">
    <source>
        <dbReference type="ARBA" id="ARBA00022723"/>
    </source>
</evidence>
<dbReference type="Pfam" id="PF00111">
    <property type="entry name" value="Fer2"/>
    <property type="match status" value="1"/>
</dbReference>